<dbReference type="EMBL" id="BQNB010012955">
    <property type="protein sequence ID" value="GJT10005.1"/>
    <property type="molecule type" value="Genomic_DNA"/>
</dbReference>
<reference evidence="2" key="1">
    <citation type="journal article" date="2022" name="Int. J. Mol. Sci.">
        <title>Draft Genome of Tanacetum Coccineum: Genomic Comparison of Closely Related Tanacetum-Family Plants.</title>
        <authorList>
            <person name="Yamashiro T."/>
            <person name="Shiraishi A."/>
            <person name="Nakayama K."/>
            <person name="Satake H."/>
        </authorList>
    </citation>
    <scope>NUCLEOTIDE SEQUENCE</scope>
</reference>
<evidence type="ECO:0000313" key="3">
    <source>
        <dbReference type="Proteomes" id="UP001151760"/>
    </source>
</evidence>
<evidence type="ECO:0000313" key="2">
    <source>
        <dbReference type="EMBL" id="GJT10005.1"/>
    </source>
</evidence>
<reference evidence="2" key="2">
    <citation type="submission" date="2022-01" db="EMBL/GenBank/DDBJ databases">
        <authorList>
            <person name="Yamashiro T."/>
            <person name="Shiraishi A."/>
            <person name="Satake H."/>
            <person name="Nakayama K."/>
        </authorList>
    </citation>
    <scope>NUCLEOTIDE SEQUENCE</scope>
</reference>
<feature type="compositionally biased region" description="Basic and acidic residues" evidence="1">
    <location>
        <begin position="80"/>
        <end position="95"/>
    </location>
</feature>
<organism evidence="2 3">
    <name type="scientific">Tanacetum coccineum</name>
    <dbReference type="NCBI Taxonomy" id="301880"/>
    <lineage>
        <taxon>Eukaryota</taxon>
        <taxon>Viridiplantae</taxon>
        <taxon>Streptophyta</taxon>
        <taxon>Embryophyta</taxon>
        <taxon>Tracheophyta</taxon>
        <taxon>Spermatophyta</taxon>
        <taxon>Magnoliopsida</taxon>
        <taxon>eudicotyledons</taxon>
        <taxon>Gunneridae</taxon>
        <taxon>Pentapetalae</taxon>
        <taxon>asterids</taxon>
        <taxon>campanulids</taxon>
        <taxon>Asterales</taxon>
        <taxon>Asteraceae</taxon>
        <taxon>Asteroideae</taxon>
        <taxon>Anthemideae</taxon>
        <taxon>Anthemidinae</taxon>
        <taxon>Tanacetum</taxon>
    </lineage>
</organism>
<feature type="compositionally biased region" description="Basic and acidic residues" evidence="1">
    <location>
        <begin position="158"/>
        <end position="176"/>
    </location>
</feature>
<comment type="caution">
    <text evidence="2">The sequence shown here is derived from an EMBL/GenBank/DDBJ whole genome shotgun (WGS) entry which is preliminary data.</text>
</comment>
<accession>A0ABQ5B533</accession>
<name>A0ABQ5B533_9ASTR</name>
<evidence type="ECO:0000256" key="1">
    <source>
        <dbReference type="SAM" id="MobiDB-lite"/>
    </source>
</evidence>
<feature type="region of interest" description="Disordered" evidence="1">
    <location>
        <begin position="80"/>
        <end position="108"/>
    </location>
</feature>
<feature type="compositionally biased region" description="Basic residues" evidence="1">
    <location>
        <begin position="1"/>
        <end position="15"/>
    </location>
</feature>
<feature type="region of interest" description="Disordered" evidence="1">
    <location>
        <begin position="1"/>
        <end position="31"/>
    </location>
</feature>
<protein>
    <submittedName>
        <fullName evidence="2">Uncharacterized protein</fullName>
    </submittedName>
</protein>
<feature type="region of interest" description="Disordered" evidence="1">
    <location>
        <begin position="157"/>
        <end position="177"/>
    </location>
</feature>
<dbReference type="Proteomes" id="UP001151760">
    <property type="component" value="Unassembled WGS sequence"/>
</dbReference>
<proteinExistence type="predicted"/>
<sequence>MSRPTSLKRLRKVGMSRRVDSSEDQESLGVPEDAFKRGRNIVDIDADVDVSLVDETQERQDDDLIFDSEVLEVDVEMHVEAKVDGKDEQSTKTDDSTAGEAVTTAGDDSIVPTTNEEITLVQTLIQIKAAKPKVVTTSAKTTTTTRPKDKGVVVQEPSEFRVPQEIKPSSSKDKGKGIMIEPEVPLKRKDQIALDEQITRDIQAKLDAELLEEQKLPRKQEEEANIALIKSWENTQAMMKADRLLAERLQSKEREELTNEEKAKLFIELMVKRRKHFAALRAQEKRNIPPTKS</sequence>
<gene>
    <name evidence="2" type="ORF">Tco_0857047</name>
</gene>
<keyword evidence="3" id="KW-1185">Reference proteome</keyword>